<accession>A0A444WD39</accession>
<dbReference type="Pfam" id="PF13568">
    <property type="entry name" value="OMP_b-brl_2"/>
    <property type="match status" value="1"/>
</dbReference>
<feature type="domain" description="Outer membrane protein beta-barrel" evidence="2">
    <location>
        <begin position="24"/>
        <end position="163"/>
    </location>
</feature>
<evidence type="ECO:0000256" key="1">
    <source>
        <dbReference type="SAM" id="SignalP"/>
    </source>
</evidence>
<dbReference type="AlphaFoldDB" id="A0A444WD39"/>
<keyword evidence="4" id="KW-1185">Reference proteome</keyword>
<dbReference type="Proteomes" id="UP000289775">
    <property type="component" value="Unassembled WGS sequence"/>
</dbReference>
<evidence type="ECO:0000259" key="2">
    <source>
        <dbReference type="Pfam" id="PF13568"/>
    </source>
</evidence>
<comment type="caution">
    <text evidence="3">The sequence shown here is derived from an EMBL/GenBank/DDBJ whole genome shotgun (WGS) entry which is preliminary data.</text>
</comment>
<dbReference type="EMBL" id="JUIW01000004">
    <property type="protein sequence ID" value="RYJ43742.1"/>
    <property type="molecule type" value="Genomic_DNA"/>
</dbReference>
<reference evidence="3 4" key="1">
    <citation type="submission" date="2014-12" db="EMBL/GenBank/DDBJ databases">
        <title>Genome sequence of Flavobacterium beibuense RSKm HC5.</title>
        <authorList>
            <person name="Kim J.F."/>
            <person name="Song J.Y."/>
            <person name="Kwak M.-J."/>
            <person name="Lee S.-W."/>
        </authorList>
    </citation>
    <scope>NUCLEOTIDE SEQUENCE [LARGE SCALE GENOMIC DNA]</scope>
    <source>
        <strain evidence="3 4">RSKm HC5</strain>
    </source>
</reference>
<feature type="signal peptide" evidence="1">
    <location>
        <begin position="1"/>
        <end position="19"/>
    </location>
</feature>
<proteinExistence type="predicted"/>
<evidence type="ECO:0000313" key="3">
    <source>
        <dbReference type="EMBL" id="RYJ43742.1"/>
    </source>
</evidence>
<evidence type="ECO:0000313" key="4">
    <source>
        <dbReference type="Proteomes" id="UP000289775"/>
    </source>
</evidence>
<name>A0A444WD39_9FLAO</name>
<gene>
    <name evidence="3" type="ORF">NU09_1250</name>
</gene>
<feature type="chain" id="PRO_5019526794" evidence="1">
    <location>
        <begin position="20"/>
        <end position="199"/>
    </location>
</feature>
<dbReference type="OrthoDB" id="947434at2"/>
<protein>
    <submittedName>
        <fullName evidence="3">OMP_b-brl_2 multi-domain protein</fullName>
    </submittedName>
</protein>
<organism evidence="3 4">
    <name type="scientific">Flavobacterium beibuense</name>
    <dbReference type="NCBI Taxonomy" id="657326"/>
    <lineage>
        <taxon>Bacteria</taxon>
        <taxon>Pseudomonadati</taxon>
        <taxon>Bacteroidota</taxon>
        <taxon>Flavobacteriia</taxon>
        <taxon>Flavobacteriales</taxon>
        <taxon>Flavobacteriaceae</taxon>
        <taxon>Flavobacterium</taxon>
    </lineage>
</organism>
<dbReference type="RefSeq" id="WP_129750406.1">
    <property type="nucleotide sequence ID" value="NZ_JUIW01000004.1"/>
</dbReference>
<dbReference type="InterPro" id="IPR025665">
    <property type="entry name" value="Beta-barrel_OMP_2"/>
</dbReference>
<sequence length="199" mass="22440">MKKVFVLMLLCLFTSVLSAQISAKPGLRVGANFSNFSHTDFDYRTDFYVGGFVALQLTDFYAIQPEINYSRQGAVADLRYYDNGTITSFEKDIEIEYLSMIFINRFSFYNVNMHMGPTFDIELNSSLPTNIDFDMGVTMGIGYTLPMGLTIEARWKRGLFDVLETDDYNGTINSIGDNNANNVFQLGLAYSFKAKGTSK</sequence>
<keyword evidence="1" id="KW-0732">Signal</keyword>